<dbReference type="OrthoDB" id="5622627at2"/>
<accession>A0A656HIT7</accession>
<sequence length="268" mass="29723" precursor="true">MKIENLFFSALIILCSSMTYAASFDCDKASTPIEKTLCQDDSLSEYDEIMAYAYQQLQKLDASNAAEHKSQQKQWIEKRNSECMDGSADCLLELYSNRILDLESAVVSLNSRSTSCDGLYQYQHDASLDGDDTRGRVSDVLITSPLDQEHRTFNLAIKGSNGHSCTFRGIARRTTEGFNWSAYLPEVGKGKSPECELDFKTLDGKQSVSLETLRGNDPQDPEYGNACHAYFCGQRAGLPPNGSIFESANGQDCESIRNSILDAQEIPE</sequence>
<dbReference type="InterPro" id="IPR009739">
    <property type="entry name" value="LprI-like_N"/>
</dbReference>
<evidence type="ECO:0000256" key="1">
    <source>
        <dbReference type="SAM" id="SignalP"/>
    </source>
</evidence>
<feature type="chain" id="PRO_5024947702" description="Lysozyme inhibitor LprI-like N-terminal domain-containing protein" evidence="1">
    <location>
        <begin position="22"/>
        <end position="268"/>
    </location>
</feature>
<gene>
    <name evidence="3" type="ORF">Thini_4423</name>
</gene>
<evidence type="ECO:0000259" key="2">
    <source>
        <dbReference type="Pfam" id="PF07007"/>
    </source>
</evidence>
<dbReference type="Gene3D" id="1.20.1270.180">
    <property type="match status" value="1"/>
</dbReference>
<dbReference type="InterPro" id="IPR052755">
    <property type="entry name" value="Lysozyme_Inhibitor_LprI"/>
</dbReference>
<proteinExistence type="predicted"/>
<name>A0A656HIT7_THINJ</name>
<evidence type="ECO:0000313" key="4">
    <source>
        <dbReference type="Proteomes" id="UP000005317"/>
    </source>
</evidence>
<organism evidence="3 4">
    <name type="scientific">Thiothrix nivea (strain ATCC 35100 / DSM 5205 / JP2)</name>
    <dbReference type="NCBI Taxonomy" id="870187"/>
    <lineage>
        <taxon>Bacteria</taxon>
        <taxon>Pseudomonadati</taxon>
        <taxon>Pseudomonadota</taxon>
        <taxon>Gammaproteobacteria</taxon>
        <taxon>Thiotrichales</taxon>
        <taxon>Thiotrichaceae</taxon>
        <taxon>Thiothrix</taxon>
    </lineage>
</organism>
<reference evidence="4" key="1">
    <citation type="journal article" date="2011" name="Stand. Genomic Sci.">
        <title>Genome sequence of the filamentous, gliding Thiothrix nivea neotype strain (JP2(T)).</title>
        <authorList>
            <person name="Lapidus A."/>
            <person name="Nolan M."/>
            <person name="Lucas S."/>
            <person name="Glavina Del Rio T."/>
            <person name="Tice H."/>
            <person name="Cheng J.F."/>
            <person name="Tapia R."/>
            <person name="Han C."/>
            <person name="Goodwin L."/>
            <person name="Pitluck S."/>
            <person name="Liolios K."/>
            <person name="Pagani I."/>
            <person name="Ivanova N."/>
            <person name="Huntemann M."/>
            <person name="Mavromatis K."/>
            <person name="Mikhailova N."/>
            <person name="Pati A."/>
            <person name="Chen A."/>
            <person name="Palaniappan K."/>
            <person name="Land M."/>
            <person name="Brambilla E.M."/>
            <person name="Rohde M."/>
            <person name="Abt B."/>
            <person name="Verbarg S."/>
            <person name="Goker M."/>
            <person name="Bristow J."/>
            <person name="Eisen J.A."/>
            <person name="Markowitz V."/>
            <person name="Hugenholtz P."/>
            <person name="Kyrpides N.C."/>
            <person name="Klenk H.P."/>
            <person name="Woyke T."/>
        </authorList>
    </citation>
    <scope>NUCLEOTIDE SEQUENCE [LARGE SCALE GENOMIC DNA]</scope>
    <source>
        <strain evidence="4">ATCC 35100 / DSM 5205 / JP2</strain>
    </source>
</reference>
<protein>
    <recommendedName>
        <fullName evidence="2">Lysozyme inhibitor LprI-like N-terminal domain-containing protein</fullName>
    </recommendedName>
</protein>
<evidence type="ECO:0000313" key="3">
    <source>
        <dbReference type="EMBL" id="EIJ36901.1"/>
    </source>
</evidence>
<dbReference type="PANTHER" id="PTHR37549:SF1">
    <property type="entry name" value="LIPOPROTEIN LPRI"/>
    <property type="match status" value="1"/>
</dbReference>
<dbReference type="Pfam" id="PF07007">
    <property type="entry name" value="LprI"/>
    <property type="match status" value="1"/>
</dbReference>
<keyword evidence="4" id="KW-1185">Reference proteome</keyword>
<dbReference type="Proteomes" id="UP000005317">
    <property type="component" value="Unassembled WGS sequence"/>
</dbReference>
<dbReference type="RefSeq" id="WP_002710765.1">
    <property type="nucleotide sequence ID" value="NZ_JH651384.1"/>
</dbReference>
<dbReference type="EMBL" id="JH651384">
    <property type="protein sequence ID" value="EIJ36901.1"/>
    <property type="molecule type" value="Genomic_DNA"/>
</dbReference>
<keyword evidence="1" id="KW-0732">Signal</keyword>
<dbReference type="PANTHER" id="PTHR37549">
    <property type="entry name" value="LIPOPROTEIN LPRI"/>
    <property type="match status" value="1"/>
</dbReference>
<feature type="domain" description="Lysozyme inhibitor LprI-like N-terminal" evidence="2">
    <location>
        <begin position="26"/>
        <end position="102"/>
    </location>
</feature>
<dbReference type="AlphaFoldDB" id="A0A656HIT7"/>
<dbReference type="GO" id="GO:0005576">
    <property type="term" value="C:extracellular region"/>
    <property type="evidence" value="ECO:0007669"/>
    <property type="project" value="TreeGrafter"/>
</dbReference>
<feature type="signal peptide" evidence="1">
    <location>
        <begin position="1"/>
        <end position="21"/>
    </location>
</feature>